<proteinExistence type="predicted"/>
<evidence type="ECO:0008006" key="3">
    <source>
        <dbReference type="Google" id="ProtNLM"/>
    </source>
</evidence>
<gene>
    <name evidence="1" type="ORF">SAMN04488505_10734</name>
</gene>
<dbReference type="SMART" id="SM00710">
    <property type="entry name" value="PbH1"/>
    <property type="match status" value="4"/>
</dbReference>
<organism evidence="1 2">
    <name type="scientific">Chitinophaga rupis</name>
    <dbReference type="NCBI Taxonomy" id="573321"/>
    <lineage>
        <taxon>Bacteria</taxon>
        <taxon>Pseudomonadati</taxon>
        <taxon>Bacteroidota</taxon>
        <taxon>Chitinophagia</taxon>
        <taxon>Chitinophagales</taxon>
        <taxon>Chitinophagaceae</taxon>
        <taxon>Chitinophaga</taxon>
    </lineage>
</organism>
<name>A0A1H8CAL0_9BACT</name>
<dbReference type="STRING" id="573321.SAMN04488505_10734"/>
<accession>A0A1H8CAL0</accession>
<evidence type="ECO:0000313" key="2">
    <source>
        <dbReference type="Proteomes" id="UP000198984"/>
    </source>
</evidence>
<reference evidence="1 2" key="1">
    <citation type="submission" date="2016-10" db="EMBL/GenBank/DDBJ databases">
        <authorList>
            <person name="de Groot N.N."/>
        </authorList>
    </citation>
    <scope>NUCLEOTIDE SEQUENCE [LARGE SCALE GENOMIC DNA]</scope>
    <source>
        <strain evidence="1 2">DSM 21039</strain>
    </source>
</reference>
<dbReference type="InterPro" id="IPR006626">
    <property type="entry name" value="PbH1"/>
</dbReference>
<dbReference type="EMBL" id="FOBB01000007">
    <property type="protein sequence ID" value="SEM91484.1"/>
    <property type="molecule type" value="Genomic_DNA"/>
</dbReference>
<dbReference type="AlphaFoldDB" id="A0A1H8CAL0"/>
<keyword evidence="2" id="KW-1185">Reference proteome</keyword>
<protein>
    <recommendedName>
        <fullName evidence="3">Right handed beta helix region</fullName>
    </recommendedName>
</protein>
<dbReference type="SUPFAM" id="SSF51126">
    <property type="entry name" value="Pectin lyase-like"/>
    <property type="match status" value="1"/>
</dbReference>
<sequence>MILCLFPLLSHATKYYVSSSSGSDSYTTSSAATPWRTLKKISDSTVLNAGDTIFLKSGDVFNEPLNLKRSGNSSSHIVYTTYGGAARTVINGFYTLSNGTPISSGSNIYRFYCPGLTVKTNMLVMDGIPQPMGRWPDVGYLTYDSLQPRTLYAANLSSSPYNWTGAVLVAHSEFYLIDTGRIVSQASGTITIDTTFTSTSKRGSGYFIENDARTLLLTAIPGRWYNKYTVDSIQVYLPGGQGTHVLKVPILDVLCNANFGTKYNDIYNMDFEGSNIASVLINNTTGHTFTNCLFRYGGNDCLLGNECPGTNFINDTLDYFQNNGARITGNTSQHCLTKNVLINHCGTIPGMGQREPDGSKSYSGWANPMGFNTFQNMTILNSGYTGLHFGGDSVNITNVVVDTFCITKIDGGGFYTWDGAVKNYNYGRTLTNCMALHGQRSSAGVKYDSTDASMGFYFDSHSTFVTLTGCTSAYNTTGGIYIHGSGITTRGNNFYGNGWCQRCVVEYPGIPITGLSLKKDQLTNSAPGQLTSVFITPGTDLYSFGTVDSNYYSNTSAAAFYTKSSTDPGTTRTFASWQTVSGYDAHSSFLNTASGLYYNKTGTAAASVVHFSDLAGNSYNGVITVPAFSSLILYQKIP</sequence>
<dbReference type="InterPro" id="IPR012334">
    <property type="entry name" value="Pectin_lyas_fold"/>
</dbReference>
<evidence type="ECO:0000313" key="1">
    <source>
        <dbReference type="EMBL" id="SEM91484.1"/>
    </source>
</evidence>
<dbReference type="InterPro" id="IPR011050">
    <property type="entry name" value="Pectin_lyase_fold/virulence"/>
</dbReference>
<dbReference type="Gene3D" id="2.160.20.10">
    <property type="entry name" value="Single-stranded right-handed beta-helix, Pectin lyase-like"/>
    <property type="match status" value="1"/>
</dbReference>
<dbReference type="Proteomes" id="UP000198984">
    <property type="component" value="Unassembled WGS sequence"/>
</dbReference>